<dbReference type="PANTHER" id="PTHR33463">
    <property type="entry name" value="NB-ARC DOMAIN-CONTAINING PROTEIN-RELATED"/>
    <property type="match status" value="1"/>
</dbReference>
<proteinExistence type="predicted"/>
<comment type="caution">
    <text evidence="3">The sequence shown here is derived from an EMBL/GenBank/DDBJ whole genome shotgun (WGS) entry which is preliminary data.</text>
</comment>
<reference evidence="3" key="1">
    <citation type="journal article" date="2017" name="Nature">
        <title>The sunflower genome provides insights into oil metabolism, flowering and Asterid evolution.</title>
        <authorList>
            <person name="Badouin H."/>
            <person name="Gouzy J."/>
            <person name="Grassa C.J."/>
            <person name="Murat F."/>
            <person name="Staton S.E."/>
            <person name="Cottret L."/>
            <person name="Lelandais-Briere C."/>
            <person name="Owens G.L."/>
            <person name="Carrere S."/>
            <person name="Mayjonade B."/>
            <person name="Legrand L."/>
            <person name="Gill N."/>
            <person name="Kane N.C."/>
            <person name="Bowers J.E."/>
            <person name="Hubner S."/>
            <person name="Bellec A."/>
            <person name="Berard A."/>
            <person name="Berges H."/>
            <person name="Blanchet N."/>
            <person name="Boniface M.C."/>
            <person name="Brunel D."/>
            <person name="Catrice O."/>
            <person name="Chaidir N."/>
            <person name="Claudel C."/>
            <person name="Donnadieu C."/>
            <person name="Faraut T."/>
            <person name="Fievet G."/>
            <person name="Helmstetter N."/>
            <person name="King M."/>
            <person name="Knapp S.J."/>
            <person name="Lai Z."/>
            <person name="Le Paslier M.C."/>
            <person name="Lippi Y."/>
            <person name="Lorenzon L."/>
            <person name="Mandel J.R."/>
            <person name="Marage G."/>
            <person name="Marchand G."/>
            <person name="Marquand E."/>
            <person name="Bret-Mestries E."/>
            <person name="Morien E."/>
            <person name="Nambeesan S."/>
            <person name="Nguyen T."/>
            <person name="Pegot-Espagnet P."/>
            <person name="Pouilly N."/>
            <person name="Raftis F."/>
            <person name="Sallet E."/>
            <person name="Schiex T."/>
            <person name="Thomas J."/>
            <person name="Vandecasteele C."/>
            <person name="Vares D."/>
            <person name="Vear F."/>
            <person name="Vautrin S."/>
            <person name="Crespi M."/>
            <person name="Mangin B."/>
            <person name="Burke J.M."/>
            <person name="Salse J."/>
            <person name="Munos S."/>
            <person name="Vincourt P."/>
            <person name="Rieseberg L.H."/>
            <person name="Langlade N.B."/>
        </authorList>
    </citation>
    <scope>NUCLEOTIDE SEQUENCE</scope>
    <source>
        <tissue evidence="3">Leaves</tissue>
    </source>
</reference>
<dbReference type="InterPro" id="IPR057135">
    <property type="entry name" value="At4g27190-like_LRR"/>
</dbReference>
<dbReference type="Gramene" id="mRNA:HanXRQr2_Chr15g0706231">
    <property type="protein sequence ID" value="mRNA:HanXRQr2_Chr15g0706231"/>
    <property type="gene ID" value="HanXRQr2_Chr15g0706231"/>
</dbReference>
<sequence length="280" mass="32155">MLTIGQSARLISCLPRGIEMKFDEFKRCLKWIHAEGGMDDVSKILLSTSNLIKLKYCLLAERNEMETLVDASGPSEYVETRTRDGEKVGLELLQYLSIHHMYKLQSIWKGAIGKDSLSKLKILALHTCPQLTSSFSPRFAQNLLCLTELIVEDCPKVISLISSEYHNVKHGPIFPSLERIFLLDLPELVNIFGGLYVLEELNTLLIYNCLKLRLSIMELPHIKKIEGENEWWNDLDCDKSPWENIFVPLKEGRDLIEQLYEATDSLNHFHNIRSEGKTFC</sequence>
<protein>
    <submittedName>
        <fullName evidence="3">Leucine-rich repeat domain superfamily</fullName>
    </submittedName>
</protein>
<dbReference type="SUPFAM" id="SSF52047">
    <property type="entry name" value="RNI-like"/>
    <property type="match status" value="1"/>
</dbReference>
<evidence type="ECO:0000313" key="3">
    <source>
        <dbReference type="EMBL" id="KAF5765647.1"/>
    </source>
</evidence>
<organism evidence="3 4">
    <name type="scientific">Helianthus annuus</name>
    <name type="common">Common sunflower</name>
    <dbReference type="NCBI Taxonomy" id="4232"/>
    <lineage>
        <taxon>Eukaryota</taxon>
        <taxon>Viridiplantae</taxon>
        <taxon>Streptophyta</taxon>
        <taxon>Embryophyta</taxon>
        <taxon>Tracheophyta</taxon>
        <taxon>Spermatophyta</taxon>
        <taxon>Magnoliopsida</taxon>
        <taxon>eudicotyledons</taxon>
        <taxon>Gunneridae</taxon>
        <taxon>Pentapetalae</taxon>
        <taxon>asterids</taxon>
        <taxon>campanulids</taxon>
        <taxon>Asterales</taxon>
        <taxon>Asteraceae</taxon>
        <taxon>Asteroideae</taxon>
        <taxon>Heliantheae alliance</taxon>
        <taxon>Heliantheae</taxon>
        <taxon>Helianthus</taxon>
    </lineage>
</organism>
<reference evidence="3" key="2">
    <citation type="submission" date="2020-06" db="EMBL/GenBank/DDBJ databases">
        <title>Helianthus annuus Genome sequencing and assembly Release 2.</title>
        <authorList>
            <person name="Gouzy J."/>
            <person name="Langlade N."/>
            <person name="Munos S."/>
        </authorList>
    </citation>
    <scope>NUCLEOTIDE SEQUENCE</scope>
    <source>
        <tissue evidence="3">Leaves</tissue>
    </source>
</reference>
<dbReference type="EMBL" id="MNCJ02000330">
    <property type="protein sequence ID" value="KAF5765647.1"/>
    <property type="molecule type" value="Genomic_DNA"/>
</dbReference>
<keyword evidence="4" id="KW-1185">Reference proteome</keyword>
<feature type="domain" description="Disease resistance protein At4g27190-like leucine-rich repeats" evidence="2">
    <location>
        <begin position="62"/>
        <end position="154"/>
    </location>
</feature>
<dbReference type="InterPro" id="IPR050905">
    <property type="entry name" value="Plant_NBS-LRR"/>
</dbReference>
<dbReference type="AlphaFoldDB" id="A0A9K3E3I0"/>
<dbReference type="Gene3D" id="3.80.10.10">
    <property type="entry name" value="Ribonuclease Inhibitor"/>
    <property type="match status" value="1"/>
</dbReference>
<dbReference type="InterPro" id="IPR032675">
    <property type="entry name" value="LRR_dom_sf"/>
</dbReference>
<evidence type="ECO:0000259" key="2">
    <source>
        <dbReference type="Pfam" id="PF23247"/>
    </source>
</evidence>
<gene>
    <name evidence="3" type="ORF">HanXRQr2_Chr15g0706231</name>
</gene>
<evidence type="ECO:0000256" key="1">
    <source>
        <dbReference type="ARBA" id="ARBA00022821"/>
    </source>
</evidence>
<evidence type="ECO:0000313" key="4">
    <source>
        <dbReference type="Proteomes" id="UP000215914"/>
    </source>
</evidence>
<accession>A0A9K3E3I0</accession>
<name>A0A9K3E3I0_HELAN</name>
<dbReference type="PANTHER" id="PTHR33463:SF179">
    <property type="entry name" value="NB-ARC DOMAIN-CONTAINING PROTEIN"/>
    <property type="match status" value="1"/>
</dbReference>
<dbReference type="Pfam" id="PF23247">
    <property type="entry name" value="LRR_RPS2"/>
    <property type="match status" value="1"/>
</dbReference>
<dbReference type="Proteomes" id="UP000215914">
    <property type="component" value="Unassembled WGS sequence"/>
</dbReference>
<keyword evidence="1" id="KW-0611">Plant defense</keyword>